<sequence length="60" mass="6642">MAHFDEAAFAGDAIAPLTPTSNARVASTAKILLFMSMSFQNTDEWIFVQPRQTGPDIKRK</sequence>
<evidence type="ECO:0000313" key="1">
    <source>
        <dbReference type="EMBL" id="AJT41181.1"/>
    </source>
</evidence>
<accession>A0A0D4BYK3</accession>
<dbReference type="HOGENOM" id="CLU_2931092_0_0_11"/>
<dbReference type="AlphaFoldDB" id="A0A0D4BYK3"/>
<reference evidence="1" key="1">
    <citation type="journal article" date="2015" name="Genome Announc.">
        <title>Complete Genome Sequencing of Protease-Producing Novel Arthrobacter sp. Strain IHBB 11108 Using PacBio Single-Molecule Real-Time Sequencing Technology.</title>
        <authorList>
            <person name="Kiran S."/>
            <person name="Swarnkar M.K."/>
            <person name="Pal M."/>
            <person name="Thakur R."/>
            <person name="Tewari R."/>
            <person name="Singh A.K."/>
            <person name="Gulati A."/>
        </authorList>
    </citation>
    <scope>NUCLEOTIDE SEQUENCE [LARGE SCALE GENOMIC DNA]</scope>
    <source>
        <strain evidence="1">IHBB 11108</strain>
    </source>
</reference>
<keyword evidence="2" id="KW-1185">Reference proteome</keyword>
<proteinExistence type="predicted"/>
<organism evidence="1 2">
    <name type="scientific">Psychromicrobium lacuslunae</name>
    <dbReference type="NCBI Taxonomy" id="1618207"/>
    <lineage>
        <taxon>Bacteria</taxon>
        <taxon>Bacillati</taxon>
        <taxon>Actinomycetota</taxon>
        <taxon>Actinomycetes</taxon>
        <taxon>Micrococcales</taxon>
        <taxon>Micrococcaceae</taxon>
        <taxon>Psychromicrobium</taxon>
    </lineage>
</organism>
<name>A0A0D4BYK3_9MICC</name>
<dbReference type="EMBL" id="CP011005">
    <property type="protein sequence ID" value="AJT41181.1"/>
    <property type="molecule type" value="Genomic_DNA"/>
</dbReference>
<evidence type="ECO:0000313" key="2">
    <source>
        <dbReference type="Proteomes" id="UP000061839"/>
    </source>
</evidence>
<dbReference type="Proteomes" id="UP000061839">
    <property type="component" value="Chromosome"/>
</dbReference>
<protein>
    <submittedName>
        <fullName evidence="1">Uncharacterized protein</fullName>
    </submittedName>
</protein>
<dbReference type="KEGG" id="ari:UM93_06010"/>
<gene>
    <name evidence="1" type="ORF">UM93_06010</name>
</gene>